<sequence>MTSATNAAPIALEYDEVNIVVSDFHLSAGAKTPTELKYSWFGRLLFWLLGNFGWQDIKRPSLAGNPLEDFPDDTVFTDFLATMTARYAGSSRIIRLRLMGDMFDPLAVLWRGRFKDPPFEDTAVVKMTAIVAGHPRFFRALADFLRQPFARVDIFVGNHDICLVWAGVQRLLSQALVGDCPEAAERLRFIDQRQEFRDIDRGVLYEHGMNGEFHTSFDAPTVILTRRIGSDQELPRPVLNQPLGNYMTCSLVYPMKLDNPLVCRLKSERDIWAHAYKHRWLWGLRFGVMLAWNFIYNTCFAFWDIRRKTNFLHMMRAMLGTLRVNPVDKYAEALQKRFPEVKLVILGHSHVERVVCGPKGTYLNTGSWAKQLRFEWPCFERTWKRWRWLEPLWRSTVHFFRTGELRLAARIVRTVIFITVLAGLGWFLWTSFPANERLWGSLLNDLKVYAGLLMLIIGVLGIFRFLVVEPDLLPAERYTFVLVCHRTDGNLEYDLMEWFPREGEIKKYV</sequence>
<evidence type="ECO:0008006" key="4">
    <source>
        <dbReference type="Google" id="ProtNLM"/>
    </source>
</evidence>
<feature type="transmembrane region" description="Helical" evidence="1">
    <location>
        <begin position="449"/>
        <end position="467"/>
    </location>
</feature>
<feature type="transmembrane region" description="Helical" evidence="1">
    <location>
        <begin position="280"/>
        <end position="305"/>
    </location>
</feature>
<reference evidence="2 3" key="1">
    <citation type="journal article" date="2016" name="Nat. Commun.">
        <title>Thousands of microbial genomes shed light on interconnected biogeochemical processes in an aquifer system.</title>
        <authorList>
            <person name="Anantharaman K."/>
            <person name="Brown C.T."/>
            <person name="Hug L.A."/>
            <person name="Sharon I."/>
            <person name="Castelle C.J."/>
            <person name="Probst A.J."/>
            <person name="Thomas B.C."/>
            <person name="Singh A."/>
            <person name="Wilkins M.J."/>
            <person name="Karaoz U."/>
            <person name="Brodie E.L."/>
            <person name="Williams K.H."/>
            <person name="Hubbard S.S."/>
            <person name="Banfield J.F."/>
        </authorList>
    </citation>
    <scope>NUCLEOTIDE SEQUENCE [LARGE SCALE GENOMIC DNA]</scope>
</reference>
<evidence type="ECO:0000256" key="1">
    <source>
        <dbReference type="SAM" id="Phobius"/>
    </source>
</evidence>
<dbReference type="InterPro" id="IPR029052">
    <property type="entry name" value="Metallo-depent_PP-like"/>
</dbReference>
<feature type="transmembrane region" description="Helical" evidence="1">
    <location>
        <begin position="411"/>
        <end position="429"/>
    </location>
</feature>
<protein>
    <recommendedName>
        <fullName evidence="4">Calcineurin-like phosphoesterase domain-containing protein</fullName>
    </recommendedName>
</protein>
<keyword evidence="1" id="KW-1133">Transmembrane helix</keyword>
<proteinExistence type="predicted"/>
<name>A0A1F7U9I4_9BACT</name>
<organism evidence="2 3">
    <name type="scientific">Candidatus Uhrbacteria bacterium RIFCSPHIGHO2_02_FULL_60_10</name>
    <dbReference type="NCBI Taxonomy" id="1802392"/>
    <lineage>
        <taxon>Bacteria</taxon>
        <taxon>Candidatus Uhriibacteriota</taxon>
    </lineage>
</organism>
<keyword evidence="1" id="KW-0812">Transmembrane</keyword>
<dbReference type="Proteomes" id="UP000177088">
    <property type="component" value="Unassembled WGS sequence"/>
</dbReference>
<dbReference type="AlphaFoldDB" id="A0A1F7U9I4"/>
<gene>
    <name evidence="2" type="ORF">A3C96_02460</name>
</gene>
<keyword evidence="1" id="KW-0472">Membrane</keyword>
<dbReference type="SUPFAM" id="SSF56300">
    <property type="entry name" value="Metallo-dependent phosphatases"/>
    <property type="match status" value="1"/>
</dbReference>
<evidence type="ECO:0000313" key="2">
    <source>
        <dbReference type="EMBL" id="OGL74367.1"/>
    </source>
</evidence>
<evidence type="ECO:0000313" key="3">
    <source>
        <dbReference type="Proteomes" id="UP000177088"/>
    </source>
</evidence>
<dbReference type="EMBL" id="MGEA01000028">
    <property type="protein sequence ID" value="OGL74367.1"/>
    <property type="molecule type" value="Genomic_DNA"/>
</dbReference>
<accession>A0A1F7U9I4</accession>
<comment type="caution">
    <text evidence="2">The sequence shown here is derived from an EMBL/GenBank/DDBJ whole genome shotgun (WGS) entry which is preliminary data.</text>
</comment>